<dbReference type="EMBL" id="CAFBNO010000001">
    <property type="protein sequence ID" value="CAB4944825.1"/>
    <property type="molecule type" value="Genomic_DNA"/>
</dbReference>
<proteinExistence type="predicted"/>
<dbReference type="AlphaFoldDB" id="A0A6J7JNA2"/>
<sequence length="53" mass="5929">MNDVVAALLSLVPPLLVGGIFWLVMRAIVKVDSKERDTYSKIEAEERAKLSKK</sequence>
<organism evidence="2">
    <name type="scientific">freshwater metagenome</name>
    <dbReference type="NCBI Taxonomy" id="449393"/>
    <lineage>
        <taxon>unclassified sequences</taxon>
        <taxon>metagenomes</taxon>
        <taxon>ecological metagenomes</taxon>
    </lineage>
</organism>
<evidence type="ECO:0000256" key="1">
    <source>
        <dbReference type="SAM" id="Phobius"/>
    </source>
</evidence>
<protein>
    <submittedName>
        <fullName evidence="2">Unannotated protein</fullName>
    </submittedName>
</protein>
<keyword evidence="1" id="KW-0472">Membrane</keyword>
<keyword evidence="1" id="KW-1133">Transmembrane helix</keyword>
<gene>
    <name evidence="2" type="ORF">UFOPK3837_00044</name>
</gene>
<feature type="transmembrane region" description="Helical" evidence="1">
    <location>
        <begin position="6"/>
        <end position="29"/>
    </location>
</feature>
<keyword evidence="1" id="KW-0812">Transmembrane</keyword>
<evidence type="ECO:0000313" key="2">
    <source>
        <dbReference type="EMBL" id="CAB4944825.1"/>
    </source>
</evidence>
<name>A0A6J7JNA2_9ZZZZ</name>
<accession>A0A6J7JNA2</accession>
<reference evidence="2" key="1">
    <citation type="submission" date="2020-05" db="EMBL/GenBank/DDBJ databases">
        <authorList>
            <person name="Chiriac C."/>
            <person name="Salcher M."/>
            <person name="Ghai R."/>
            <person name="Kavagutti S V."/>
        </authorList>
    </citation>
    <scope>NUCLEOTIDE SEQUENCE</scope>
</reference>